<dbReference type="Gene3D" id="3.40.50.1820">
    <property type="entry name" value="alpha/beta hydrolase"/>
    <property type="match status" value="1"/>
</dbReference>
<reference evidence="1 2" key="1">
    <citation type="submission" date="2019-08" db="EMBL/GenBank/DDBJ databases">
        <title>Parahaliea maris sp. nov., isolated from the surface seawater.</title>
        <authorList>
            <person name="Liu Y."/>
        </authorList>
    </citation>
    <scope>NUCLEOTIDE SEQUENCE [LARGE SCALE GENOMIC DNA]</scope>
    <source>
        <strain evidence="1 2">HSLHS9</strain>
    </source>
</reference>
<gene>
    <name evidence="1" type="ORF">FV139_02680</name>
</gene>
<comment type="caution">
    <text evidence="1">The sequence shown here is derived from an EMBL/GenBank/DDBJ whole genome shotgun (WGS) entry which is preliminary data.</text>
</comment>
<dbReference type="EMBL" id="VRZA01000001">
    <property type="protein sequence ID" value="TXS96413.1"/>
    <property type="molecule type" value="Genomic_DNA"/>
</dbReference>
<dbReference type="Proteomes" id="UP000321039">
    <property type="component" value="Unassembled WGS sequence"/>
</dbReference>
<evidence type="ECO:0000313" key="1">
    <source>
        <dbReference type="EMBL" id="TXS96413.1"/>
    </source>
</evidence>
<dbReference type="InterPro" id="IPR029058">
    <property type="entry name" value="AB_hydrolase_fold"/>
</dbReference>
<evidence type="ECO:0000313" key="2">
    <source>
        <dbReference type="Proteomes" id="UP000321039"/>
    </source>
</evidence>
<dbReference type="GO" id="GO:0016787">
    <property type="term" value="F:hydrolase activity"/>
    <property type="evidence" value="ECO:0007669"/>
    <property type="project" value="UniProtKB-KW"/>
</dbReference>
<sequence>MRNWRVRALYRAVAVPGQPGPFDRATLKIYYPARYGDSLEERNSGCVPPDPAFAPCPVVIFLPGINLGPEAYAWLARALAAQGFVCVLPSMVAEEMPGYTSLTPGLDVQALLPEHYGSRPSATTLAPIREMLKALNSSGQLAGSLDLQRLVLGGHSAGGSVALLNARRDWLPGLQATFCYGAHAGAASQLGYPPAAQFPLPAEVPTLMLGGDRDGCIANSLHRYGLEDGAFGPTAMVQRSFEDALERHGDDSYLGILTGANHFSLAWPEDSTTGRPFIDLAATRPGTHLRRQLLCAISRFLRGSVLGDSRAVAALERQLGSRHNWQVYARR</sequence>
<dbReference type="AlphaFoldDB" id="A0A5C9A649"/>
<dbReference type="SUPFAM" id="SSF53474">
    <property type="entry name" value="alpha/beta-Hydrolases"/>
    <property type="match status" value="1"/>
</dbReference>
<dbReference type="RefSeq" id="WP_148066685.1">
    <property type="nucleotide sequence ID" value="NZ_VRZA01000001.1"/>
</dbReference>
<name>A0A5C9A649_9GAMM</name>
<protein>
    <submittedName>
        <fullName evidence="1">Dienelactone hydrolase</fullName>
    </submittedName>
</protein>
<accession>A0A5C9A649</accession>
<keyword evidence="1" id="KW-0378">Hydrolase</keyword>
<dbReference type="PANTHER" id="PTHR33428:SF14">
    <property type="entry name" value="CARBOXYLESTERASE TYPE B DOMAIN-CONTAINING PROTEIN"/>
    <property type="match status" value="1"/>
</dbReference>
<dbReference type="PANTHER" id="PTHR33428">
    <property type="entry name" value="CHLOROPHYLLASE-2, CHLOROPLASTIC"/>
    <property type="match status" value="1"/>
</dbReference>
<proteinExistence type="predicted"/>
<keyword evidence="2" id="KW-1185">Reference proteome</keyword>
<organism evidence="1 2">
    <name type="scientific">Parahaliea maris</name>
    <dbReference type="NCBI Taxonomy" id="2716870"/>
    <lineage>
        <taxon>Bacteria</taxon>
        <taxon>Pseudomonadati</taxon>
        <taxon>Pseudomonadota</taxon>
        <taxon>Gammaproteobacteria</taxon>
        <taxon>Cellvibrionales</taxon>
        <taxon>Halieaceae</taxon>
        <taxon>Parahaliea</taxon>
    </lineage>
</organism>